<evidence type="ECO:0000313" key="1">
    <source>
        <dbReference type="EMBL" id="SMC66564.1"/>
    </source>
</evidence>
<dbReference type="InterPro" id="IPR041662">
    <property type="entry name" value="SusD-like_2"/>
</dbReference>
<dbReference type="STRING" id="475255.SAMN04488101_10243"/>
<dbReference type="InterPro" id="IPR011990">
    <property type="entry name" value="TPR-like_helical_dom_sf"/>
</dbReference>
<name>A0A1W2B115_9SPHI</name>
<gene>
    <name evidence="1" type="ORF">SAMN04488101_10243</name>
</gene>
<reference evidence="1 2" key="1">
    <citation type="submission" date="2017-04" db="EMBL/GenBank/DDBJ databases">
        <authorList>
            <person name="Afonso C.L."/>
            <person name="Miller P.J."/>
            <person name="Scott M.A."/>
            <person name="Spackman E."/>
            <person name="Goraichik I."/>
            <person name="Dimitrov K.M."/>
            <person name="Suarez D.L."/>
            <person name="Swayne D.E."/>
        </authorList>
    </citation>
    <scope>NUCLEOTIDE SEQUENCE [LARGE SCALE GENOMIC DNA]</scope>
    <source>
        <strain evidence="1 2">DSM 19625</strain>
    </source>
</reference>
<dbReference type="Pfam" id="PF12771">
    <property type="entry name" value="SusD-like_2"/>
    <property type="match status" value="1"/>
</dbReference>
<keyword evidence="2" id="KW-1185">Reference proteome</keyword>
<dbReference type="AlphaFoldDB" id="A0A1W2B115"/>
<organism evidence="1 2">
    <name type="scientific">Pedobacter nyackensis</name>
    <dbReference type="NCBI Taxonomy" id="475255"/>
    <lineage>
        <taxon>Bacteria</taxon>
        <taxon>Pseudomonadati</taxon>
        <taxon>Bacteroidota</taxon>
        <taxon>Sphingobacteriia</taxon>
        <taxon>Sphingobacteriales</taxon>
        <taxon>Sphingobacteriaceae</taxon>
        <taxon>Pedobacter</taxon>
    </lineage>
</organism>
<dbReference type="SUPFAM" id="SSF48452">
    <property type="entry name" value="TPR-like"/>
    <property type="match status" value="1"/>
</dbReference>
<evidence type="ECO:0000313" key="2">
    <source>
        <dbReference type="Proteomes" id="UP000192678"/>
    </source>
</evidence>
<dbReference type="Gene3D" id="1.25.40.390">
    <property type="match status" value="1"/>
</dbReference>
<proteinExistence type="predicted"/>
<sequence>MVIDISQVNRKMMKNNFLKYMLLTVVVMSSGCNKFEEINTNPNDATQVSSAMLASGMILNITRSDISSTKGFMQPFLLGKYITWGEGQEGFQYNRLGRTDFNRITLLRNITPMEANATSEGLRKSYQALGHFMRAWQFFMTTMQVGDIPYSDAVKGESSVLKPKYDTQKAVFLGVLNELDQANQLFAEGVNFEGDPIYGGKTDNWRRLTNSFQLHVLINLYKKTADADLKVVERFKDIVTNRPLMRDYKDNFALVYNNTAGQNYPWSDVPAGSSNSFVKSNYTMLSNTLLGPLKAMNDRRLFYYAKPSSVKITAGVSESDFNAYPGVEPSDAFSALQTRRVGKDYADLNNRYVQLVNAEPVSVFSYWDQQFILAEAAVRGWITGVPAQTYYAAGIVNSMNFVAAYTPDLADYHHNMKMDATYINAFPGTAPVVLAGTNEQQIAQIITQKYLANFLQGVKYGSWFENRRTGYPVFTLNASTNLNTPSSKLPLRWLYPSNELSYNSVNMDAAVQSQYGGSDDTNQTMWILRN</sequence>
<dbReference type="EMBL" id="FWYB01000002">
    <property type="protein sequence ID" value="SMC66564.1"/>
    <property type="molecule type" value="Genomic_DNA"/>
</dbReference>
<protein>
    <submittedName>
        <fullName evidence="1">Starch-binding associating with outer membrane</fullName>
    </submittedName>
</protein>
<dbReference type="Proteomes" id="UP000192678">
    <property type="component" value="Unassembled WGS sequence"/>
</dbReference>
<accession>A0A1W2B115</accession>